<dbReference type="WBParaSite" id="SVE_1220100.1">
    <property type="protein sequence ID" value="SVE_1220100.1"/>
    <property type="gene ID" value="SVE_1220100"/>
</dbReference>
<accession>A0A0K0FQY7</accession>
<evidence type="ECO:0000313" key="1">
    <source>
        <dbReference type="Proteomes" id="UP000035680"/>
    </source>
</evidence>
<evidence type="ECO:0000313" key="2">
    <source>
        <dbReference type="WBParaSite" id="SVE_1220100.1"/>
    </source>
</evidence>
<name>A0A0K0FQY7_STRVS</name>
<organism evidence="1 2">
    <name type="scientific">Strongyloides venezuelensis</name>
    <name type="common">Threadworm</name>
    <dbReference type="NCBI Taxonomy" id="75913"/>
    <lineage>
        <taxon>Eukaryota</taxon>
        <taxon>Metazoa</taxon>
        <taxon>Ecdysozoa</taxon>
        <taxon>Nematoda</taxon>
        <taxon>Chromadorea</taxon>
        <taxon>Rhabditida</taxon>
        <taxon>Tylenchina</taxon>
        <taxon>Panagrolaimomorpha</taxon>
        <taxon>Strongyloidoidea</taxon>
        <taxon>Strongyloididae</taxon>
        <taxon>Strongyloides</taxon>
    </lineage>
</organism>
<dbReference type="Proteomes" id="UP000035680">
    <property type="component" value="Unassembled WGS sequence"/>
</dbReference>
<dbReference type="STRING" id="75913.A0A0K0FQY7"/>
<proteinExistence type="predicted"/>
<protein>
    <submittedName>
        <fullName evidence="2">Reverse transcriptase/retrotransposon-derived protein RNase H-like domain-containing protein</fullName>
    </submittedName>
</protein>
<dbReference type="AlphaFoldDB" id="A0A0K0FQY7"/>
<sequence>MIEKAPILNHSDYDGALTKEKPIQIFTDASLNGISGVITQEEWSMLLEEFNTSNIVYLPGSKNVIADAMSRVIEHCDIPDDEDFPIPILSICSIFELTNKIPNESE</sequence>
<reference evidence="2" key="2">
    <citation type="submission" date="2015-08" db="UniProtKB">
        <authorList>
            <consortium name="WormBaseParasite"/>
        </authorList>
    </citation>
    <scope>IDENTIFICATION</scope>
</reference>
<reference evidence="1" key="1">
    <citation type="submission" date="2014-07" db="EMBL/GenBank/DDBJ databases">
        <authorList>
            <person name="Martin A.A"/>
            <person name="De Silva N."/>
        </authorList>
    </citation>
    <scope>NUCLEOTIDE SEQUENCE</scope>
</reference>
<keyword evidence="1" id="KW-1185">Reference proteome</keyword>